<dbReference type="AlphaFoldDB" id="A0A369W5X1"/>
<protein>
    <submittedName>
        <fullName evidence="3">Pilus assembly protein</fullName>
    </submittedName>
</protein>
<dbReference type="InterPro" id="IPR012495">
    <property type="entry name" value="TadE-like_dom"/>
</dbReference>
<dbReference type="Pfam" id="PF07811">
    <property type="entry name" value="TadE"/>
    <property type="match status" value="1"/>
</dbReference>
<dbReference type="Proteomes" id="UP000253759">
    <property type="component" value="Unassembled WGS sequence"/>
</dbReference>
<proteinExistence type="predicted"/>
<sequence>MTRRGDRPLRQGFRTASDGASAVEFALIAPVFLLLVFGAIAYGLYFGAAHSVQQLAADAARAAVAGLSDPERDALARRFIAANGDSYVLIRGALLDIDTVPGTADPDQFIVRLTYDASHLPIWNLYAPLPLPGERTITFSSTIRHGGV</sequence>
<keyword evidence="1" id="KW-0472">Membrane</keyword>
<dbReference type="EMBL" id="QQNH01000006">
    <property type="protein sequence ID" value="RDE09419.1"/>
    <property type="molecule type" value="Genomic_DNA"/>
</dbReference>
<evidence type="ECO:0000259" key="2">
    <source>
        <dbReference type="Pfam" id="PF07811"/>
    </source>
</evidence>
<keyword evidence="1" id="KW-1133">Transmembrane helix</keyword>
<reference evidence="4" key="1">
    <citation type="submission" date="2018-07" db="EMBL/GenBank/DDBJ databases">
        <authorList>
            <person name="Liu B.-T."/>
            <person name="Du Z."/>
        </authorList>
    </citation>
    <scope>NUCLEOTIDE SEQUENCE [LARGE SCALE GENOMIC DNA]</scope>
    <source>
        <strain evidence="4">XYN52</strain>
    </source>
</reference>
<dbReference type="OrthoDB" id="7356451at2"/>
<feature type="domain" description="TadE-like" evidence="2">
    <location>
        <begin position="19"/>
        <end position="61"/>
    </location>
</feature>
<keyword evidence="1" id="KW-0812">Transmembrane</keyword>
<evidence type="ECO:0000313" key="4">
    <source>
        <dbReference type="Proteomes" id="UP000253759"/>
    </source>
</evidence>
<gene>
    <name evidence="3" type="ORF">DVH29_06330</name>
</gene>
<organism evidence="3 4">
    <name type="scientific">Pelagibacterium lacus</name>
    <dbReference type="NCBI Taxonomy" id="2282655"/>
    <lineage>
        <taxon>Bacteria</taxon>
        <taxon>Pseudomonadati</taxon>
        <taxon>Pseudomonadota</taxon>
        <taxon>Alphaproteobacteria</taxon>
        <taxon>Hyphomicrobiales</taxon>
        <taxon>Devosiaceae</taxon>
        <taxon>Pelagibacterium</taxon>
    </lineage>
</organism>
<name>A0A369W5X1_9HYPH</name>
<accession>A0A369W5X1</accession>
<feature type="transmembrane region" description="Helical" evidence="1">
    <location>
        <begin position="21"/>
        <end position="45"/>
    </location>
</feature>
<evidence type="ECO:0000256" key="1">
    <source>
        <dbReference type="SAM" id="Phobius"/>
    </source>
</evidence>
<comment type="caution">
    <text evidence="3">The sequence shown here is derived from an EMBL/GenBank/DDBJ whole genome shotgun (WGS) entry which is preliminary data.</text>
</comment>
<keyword evidence="4" id="KW-1185">Reference proteome</keyword>
<dbReference type="RefSeq" id="WP_114645430.1">
    <property type="nucleotide sequence ID" value="NZ_QQNH01000006.1"/>
</dbReference>
<evidence type="ECO:0000313" key="3">
    <source>
        <dbReference type="EMBL" id="RDE09419.1"/>
    </source>
</evidence>